<evidence type="ECO:0000256" key="1">
    <source>
        <dbReference type="ARBA" id="ARBA00009174"/>
    </source>
</evidence>
<gene>
    <name evidence="4" type="ORF">GA0070609_1820</name>
</gene>
<feature type="domain" description="ApeI dehydratase-like" evidence="3">
    <location>
        <begin position="26"/>
        <end position="103"/>
    </location>
</feature>
<dbReference type="InterPro" id="IPR029069">
    <property type="entry name" value="HotDog_dom_sf"/>
</dbReference>
<keyword evidence="5" id="KW-1185">Reference proteome</keyword>
<organism evidence="4 5">
    <name type="scientific">Micromonospora echinaurantiaca</name>
    <dbReference type="NCBI Taxonomy" id="47857"/>
    <lineage>
        <taxon>Bacteria</taxon>
        <taxon>Bacillati</taxon>
        <taxon>Actinomycetota</taxon>
        <taxon>Actinomycetes</taxon>
        <taxon>Micromonosporales</taxon>
        <taxon>Micromonosporaceae</taxon>
        <taxon>Micromonospora</taxon>
    </lineage>
</organism>
<dbReference type="Pfam" id="PF22818">
    <property type="entry name" value="ApeI-like"/>
    <property type="match status" value="1"/>
</dbReference>
<keyword evidence="2" id="KW-0456">Lyase</keyword>
<comment type="similarity">
    <text evidence="1">Belongs to the thioester dehydratase family. FabZ subfamily.</text>
</comment>
<evidence type="ECO:0000256" key="2">
    <source>
        <dbReference type="ARBA" id="ARBA00023239"/>
    </source>
</evidence>
<dbReference type="GO" id="GO:0016829">
    <property type="term" value="F:lyase activity"/>
    <property type="evidence" value="ECO:0007669"/>
    <property type="project" value="UniProtKB-KW"/>
</dbReference>
<dbReference type="Gene3D" id="3.10.129.10">
    <property type="entry name" value="Hotdog Thioesterase"/>
    <property type="match status" value="1"/>
</dbReference>
<dbReference type="InterPro" id="IPR013114">
    <property type="entry name" value="FabA_FabZ"/>
</dbReference>
<dbReference type="EMBL" id="LT607750">
    <property type="protein sequence ID" value="SCG46714.1"/>
    <property type="molecule type" value="Genomic_DNA"/>
</dbReference>
<evidence type="ECO:0000259" key="3">
    <source>
        <dbReference type="Pfam" id="PF22818"/>
    </source>
</evidence>
<evidence type="ECO:0000313" key="5">
    <source>
        <dbReference type="Proteomes" id="UP000198217"/>
    </source>
</evidence>
<dbReference type="Proteomes" id="UP000198217">
    <property type="component" value="Chromosome I"/>
</dbReference>
<proteinExistence type="inferred from homology"/>
<dbReference type="AlphaFoldDB" id="A0A1C5HL17"/>
<name>A0A1C5HL17_9ACTN</name>
<dbReference type="RefSeq" id="WP_088993392.1">
    <property type="nucleotide sequence ID" value="NZ_LT607750.1"/>
</dbReference>
<dbReference type="InterPro" id="IPR054545">
    <property type="entry name" value="ApeI-like"/>
</dbReference>
<reference evidence="4 5" key="1">
    <citation type="submission" date="2016-06" db="EMBL/GenBank/DDBJ databases">
        <authorList>
            <person name="Kjaerup R.B."/>
            <person name="Dalgaard T.S."/>
            <person name="Juul-Madsen H.R."/>
        </authorList>
    </citation>
    <scope>NUCLEOTIDE SEQUENCE [LARGE SCALE GENOMIC DNA]</scope>
    <source>
        <strain evidence="4 5">DSM 43904</strain>
    </source>
</reference>
<sequence>MTDLLDAVRPLVACDRVTAIVDGDVRRITGELRVHGDGPYLPDHFPGLTIFPGVFVLEAVVQAAAAAFGEPDGRRLRLTAVRSLRFLVPLRPGDLLRVLAEATAVSPPHPVRLRADCRRGDGVRVATATVECGWSG</sequence>
<dbReference type="CDD" id="cd00493">
    <property type="entry name" value="FabA_FabZ"/>
    <property type="match status" value="1"/>
</dbReference>
<protein>
    <submittedName>
        <fullName evidence="4">3-hydroxyacyl-[acyl-carrier-protein] dehydratase</fullName>
    </submittedName>
</protein>
<evidence type="ECO:0000313" key="4">
    <source>
        <dbReference type="EMBL" id="SCG46714.1"/>
    </source>
</evidence>
<dbReference type="PANTHER" id="PTHR30272:SF1">
    <property type="entry name" value="3-HYDROXYACYL-[ACYL-CARRIER-PROTEIN] DEHYDRATASE"/>
    <property type="match status" value="1"/>
</dbReference>
<dbReference type="SUPFAM" id="SSF54637">
    <property type="entry name" value="Thioesterase/thiol ester dehydrase-isomerase"/>
    <property type="match status" value="1"/>
</dbReference>
<accession>A0A1C5HL17</accession>
<dbReference type="PANTHER" id="PTHR30272">
    <property type="entry name" value="3-HYDROXYACYL-[ACYL-CARRIER-PROTEIN] DEHYDRATASE"/>
    <property type="match status" value="1"/>
</dbReference>